<dbReference type="GO" id="GO:0016255">
    <property type="term" value="P:attachment of GPI anchor to protein"/>
    <property type="evidence" value="ECO:0007669"/>
    <property type="project" value="InterPro"/>
</dbReference>
<accession>A0A9W7G2W5</accession>
<comment type="caution">
    <text evidence="2">The sequence shown here is derived from an EMBL/GenBank/DDBJ whole genome shotgun (WGS) entry which is preliminary data.</text>
</comment>
<name>A0A9W7G2W5_9STRA</name>
<keyword evidence="1" id="KW-1133">Transmembrane helix</keyword>
<keyword evidence="1" id="KW-0472">Membrane</keyword>
<reference evidence="3" key="1">
    <citation type="journal article" date="2023" name="Commun. Biol.">
        <title>Genome analysis of Parmales, the sister group of diatoms, reveals the evolutionary specialization of diatoms from phago-mixotrophs to photoautotrophs.</title>
        <authorList>
            <person name="Ban H."/>
            <person name="Sato S."/>
            <person name="Yoshikawa S."/>
            <person name="Yamada K."/>
            <person name="Nakamura Y."/>
            <person name="Ichinomiya M."/>
            <person name="Sato N."/>
            <person name="Blanc-Mathieu R."/>
            <person name="Endo H."/>
            <person name="Kuwata A."/>
            <person name="Ogata H."/>
        </authorList>
    </citation>
    <scope>NUCLEOTIDE SEQUENCE [LARGE SCALE GENOMIC DNA]</scope>
</reference>
<gene>
    <name evidence="2" type="ORF">TrCOL_g725</name>
</gene>
<organism evidence="2 3">
    <name type="scientific">Triparma columacea</name>
    <dbReference type="NCBI Taxonomy" id="722753"/>
    <lineage>
        <taxon>Eukaryota</taxon>
        <taxon>Sar</taxon>
        <taxon>Stramenopiles</taxon>
        <taxon>Ochrophyta</taxon>
        <taxon>Bolidophyceae</taxon>
        <taxon>Parmales</taxon>
        <taxon>Triparmaceae</taxon>
        <taxon>Triparma</taxon>
    </lineage>
</organism>
<evidence type="ECO:0000256" key="1">
    <source>
        <dbReference type="SAM" id="Phobius"/>
    </source>
</evidence>
<dbReference type="GO" id="GO:0042765">
    <property type="term" value="C:GPI-anchor transamidase complex"/>
    <property type="evidence" value="ECO:0007669"/>
    <property type="project" value="InterPro"/>
</dbReference>
<dbReference type="AlphaFoldDB" id="A0A9W7G2W5"/>
<dbReference type="Pfam" id="PF04113">
    <property type="entry name" value="Gpi16"/>
    <property type="match status" value="1"/>
</dbReference>
<dbReference type="PANTHER" id="PTHR12959">
    <property type="entry name" value="GPI TRANSAMIDASE COMPONENT PIG-T-RELATED"/>
    <property type="match status" value="1"/>
</dbReference>
<dbReference type="Proteomes" id="UP001165065">
    <property type="component" value="Unassembled WGS sequence"/>
</dbReference>
<dbReference type="EMBL" id="BRYA01000034">
    <property type="protein sequence ID" value="GMI33619.1"/>
    <property type="molecule type" value="Genomic_DNA"/>
</dbReference>
<dbReference type="OrthoDB" id="331263at2759"/>
<evidence type="ECO:0000313" key="3">
    <source>
        <dbReference type="Proteomes" id="UP001165065"/>
    </source>
</evidence>
<keyword evidence="3" id="KW-1185">Reference proteome</keyword>
<evidence type="ECO:0000313" key="2">
    <source>
        <dbReference type="EMBL" id="GMI33619.1"/>
    </source>
</evidence>
<feature type="transmembrane region" description="Helical" evidence="1">
    <location>
        <begin position="443"/>
        <end position="463"/>
    </location>
</feature>
<dbReference type="PANTHER" id="PTHR12959:SF11">
    <property type="entry name" value="GPI TRANSAMIDASE COMPONENT PIG-T"/>
    <property type="match status" value="1"/>
</dbReference>
<proteinExistence type="predicted"/>
<dbReference type="InterPro" id="IPR007245">
    <property type="entry name" value="PIG-T"/>
</dbReference>
<protein>
    <submittedName>
        <fullName evidence="2">Uncharacterized protein</fullName>
    </submittedName>
</protein>
<keyword evidence="1" id="KW-0812">Transmembrane</keyword>
<sequence length="504" mass="54585">MFSQHLSIIPPLSTLSIFSYSPPPDVGSGLWSLRDFSNCDELVSVEWVGDRAMGNHGVSLTASFKTSPISNFDVIAGCFEDVVNVFGGVTCSEFDHRWEPDFRSYYDSSAGLLTVSKVSVSQTICRENVHTFFSVFPCSTHSSLTGAYDAAGVAKAEGIRMKLHLNVKSHTVEGELEVMGMGGERAMDYLGKATIDDCPLTTSSSLSILLPAGGYLEGAKGGDYENVDGQWNKVGWGLWGLWNMGGSIYNVASLDKVEDIILHLPPLQPPPSPRWTFDKSVAQGRVDGEGEVRIKVTNGHSTCGANILITDFVNGNLMEPDYTTLRVEGESVKGVEINKSLPHIGATVTFTATFTLGFGETGTFVYYIRNHWRPISDWPPYANRGVELGRGQVEVELVGKCGVERNNASTSPPHFLVDSSFSVSTASPFLHVPHPDMSMPFNVITLTGTVFAFIIGTVFNVTVRKGGKSIKEPTNATPSATGIARLRSWKGRKTTNCPLGFEGS</sequence>